<dbReference type="PROSITE" id="PS50109">
    <property type="entry name" value="HIS_KIN"/>
    <property type="match status" value="1"/>
</dbReference>
<dbReference type="SMART" id="SM00387">
    <property type="entry name" value="HATPase_c"/>
    <property type="match status" value="1"/>
</dbReference>
<evidence type="ECO:0000256" key="1">
    <source>
        <dbReference type="ARBA" id="ARBA00000085"/>
    </source>
</evidence>
<dbReference type="InterPro" id="IPR000014">
    <property type="entry name" value="PAS"/>
</dbReference>
<feature type="domain" description="PAC" evidence="9">
    <location>
        <begin position="228"/>
        <end position="280"/>
    </location>
</feature>
<dbReference type="RefSeq" id="WP_221094950.1">
    <property type="nucleotide sequence ID" value="NZ_JABDWX010000010.1"/>
</dbReference>
<dbReference type="InterPro" id="IPR001789">
    <property type="entry name" value="Sig_transdc_resp-reg_receiver"/>
</dbReference>
<evidence type="ECO:0000259" key="7">
    <source>
        <dbReference type="PROSITE" id="PS50110"/>
    </source>
</evidence>
<sequence>MVGIAAIPNSGKPRALIYTPAGRDASVAVSLIDEAGLESIAAADLSTFASSLSDDIALGVLTEEAVRSSDLKAIASWVSAQPSWSDLPFIVLTMRGGGPERNPSAARLSEVLGNVTFLERPFHPTSFISIIRTALKGRHRQYEARAQLEALSEGERRLQTALVAGRLGAWELELSSKALSVSPTCKEIFGRGADDDVTYDDLIESIHPEDRPVVEARLRQTIDTGRDYSIEHRTIWPDGSLHWTEVHAQLYTDRYGSARKLVGVCSDITTRKTAEDDLRRLNETLEERVKERTREVNTAHQTLLEEVAQRERAEEQLRQSQKMEAIGQLTGGVAHDFNNLLMVVLGNLELLGKHVAGDAKAMRLVDGALQGARRGAALTQRLLAFARQQDLQVRPVDLAELVTGMHDLLQRSVGSSINIETILPAALPPALVDANQLELALLNLAVNARDAMPEGGRLAISLREEQVIGNDGGLGEGSYLVLAVADSGTGMDAETLKKAVDPFFSTKEVGKGTGLGLSMIHGLAVQLNGALVLTSELGIGTTAELWLPATERPPERPAEELPALEASPGLKILLVDGDTLIAMSSADMLEDLGHDVVEANSGSEALALIRSGQHFDLMITDYSMPGMTGAQLAQSARNMLPTLPIVLATGYAELPAGTDIDLPRLGKPYNQAQLAKEITKAIAGETTPILGSSRIATASVPRLAEADDRRDEIGDGVRVI</sequence>
<feature type="domain" description="Histidine kinase" evidence="6">
    <location>
        <begin position="332"/>
        <end position="551"/>
    </location>
</feature>
<dbReference type="InterPro" id="IPR011006">
    <property type="entry name" value="CheY-like_superfamily"/>
</dbReference>
<dbReference type="Gene3D" id="2.10.70.100">
    <property type="match status" value="1"/>
</dbReference>
<evidence type="ECO:0000256" key="2">
    <source>
        <dbReference type="ARBA" id="ARBA00012438"/>
    </source>
</evidence>
<dbReference type="Gene3D" id="3.30.565.10">
    <property type="entry name" value="Histidine kinase-like ATPase, C-terminal domain"/>
    <property type="match status" value="1"/>
</dbReference>
<dbReference type="SUPFAM" id="SSF52172">
    <property type="entry name" value="CheY-like"/>
    <property type="match status" value="1"/>
</dbReference>
<keyword evidence="11" id="KW-1185">Reference proteome</keyword>
<dbReference type="InterPro" id="IPR035965">
    <property type="entry name" value="PAS-like_dom_sf"/>
</dbReference>
<dbReference type="SUPFAM" id="SSF55785">
    <property type="entry name" value="PYP-like sensor domain (PAS domain)"/>
    <property type="match status" value="1"/>
</dbReference>
<dbReference type="SUPFAM" id="SSF55874">
    <property type="entry name" value="ATPase domain of HSP90 chaperone/DNA topoisomerase II/histidine kinase"/>
    <property type="match status" value="1"/>
</dbReference>
<evidence type="ECO:0000313" key="11">
    <source>
        <dbReference type="Proteomes" id="UP000720124"/>
    </source>
</evidence>
<dbReference type="PRINTS" id="PR00344">
    <property type="entry name" value="BCTRLSENSOR"/>
</dbReference>
<dbReference type="InterPro" id="IPR036890">
    <property type="entry name" value="HATPase_C_sf"/>
</dbReference>
<dbReference type="SMART" id="SM00448">
    <property type="entry name" value="REC"/>
    <property type="match status" value="1"/>
</dbReference>
<dbReference type="Pfam" id="PF00072">
    <property type="entry name" value="Response_reg"/>
    <property type="match status" value="1"/>
</dbReference>
<dbReference type="PROSITE" id="PS50112">
    <property type="entry name" value="PAS"/>
    <property type="match status" value="1"/>
</dbReference>
<dbReference type="InterPro" id="IPR036097">
    <property type="entry name" value="HisK_dim/P_sf"/>
</dbReference>
<dbReference type="Gene3D" id="1.10.287.130">
    <property type="match status" value="1"/>
</dbReference>
<keyword evidence="3 4" id="KW-0597">Phosphoprotein</keyword>
<feature type="modified residue" description="4-aspartylphosphate" evidence="4">
    <location>
        <position position="621"/>
    </location>
</feature>
<feature type="domain" description="PAS" evidence="8">
    <location>
        <begin position="154"/>
        <end position="225"/>
    </location>
</feature>
<dbReference type="CDD" id="cd00130">
    <property type="entry name" value="PAS"/>
    <property type="match status" value="1"/>
</dbReference>
<dbReference type="Gene3D" id="3.30.450.20">
    <property type="entry name" value="PAS domain"/>
    <property type="match status" value="1"/>
</dbReference>
<dbReference type="InterPro" id="IPR005467">
    <property type="entry name" value="His_kinase_dom"/>
</dbReference>
<dbReference type="Pfam" id="PF02518">
    <property type="entry name" value="HATPase_c"/>
    <property type="match status" value="1"/>
</dbReference>
<keyword evidence="5" id="KW-0175">Coiled coil</keyword>
<comment type="catalytic activity">
    <reaction evidence="1">
        <text>ATP + protein L-histidine = ADP + protein N-phospho-L-histidine.</text>
        <dbReference type="EC" id="2.7.13.3"/>
    </reaction>
</comment>
<name>A0ABS7LQN8_9HYPH</name>
<dbReference type="PROSITE" id="PS50110">
    <property type="entry name" value="RESPONSE_REGULATORY"/>
    <property type="match status" value="1"/>
</dbReference>
<dbReference type="SUPFAM" id="SSF47384">
    <property type="entry name" value="Homodimeric domain of signal transducing histidine kinase"/>
    <property type="match status" value="1"/>
</dbReference>
<dbReference type="InterPro" id="IPR000700">
    <property type="entry name" value="PAS-assoc_C"/>
</dbReference>
<organism evidence="10 11">
    <name type="scientific">Rhizobium bangladeshense</name>
    <dbReference type="NCBI Taxonomy" id="1138189"/>
    <lineage>
        <taxon>Bacteria</taxon>
        <taxon>Pseudomonadati</taxon>
        <taxon>Pseudomonadota</taxon>
        <taxon>Alphaproteobacteria</taxon>
        <taxon>Hyphomicrobiales</taxon>
        <taxon>Rhizobiaceae</taxon>
        <taxon>Rhizobium/Agrobacterium group</taxon>
        <taxon>Rhizobium</taxon>
    </lineage>
</organism>
<gene>
    <name evidence="10" type="ORF">HJA87_27955</name>
</gene>
<dbReference type="Pfam" id="PF08447">
    <property type="entry name" value="PAS_3"/>
    <property type="match status" value="1"/>
</dbReference>
<dbReference type="PANTHER" id="PTHR43065:SF42">
    <property type="entry name" value="TWO-COMPONENT SENSOR PPRA"/>
    <property type="match status" value="1"/>
</dbReference>
<feature type="coiled-coil region" evidence="5">
    <location>
        <begin position="271"/>
        <end position="323"/>
    </location>
</feature>
<evidence type="ECO:0000259" key="6">
    <source>
        <dbReference type="PROSITE" id="PS50109"/>
    </source>
</evidence>
<dbReference type="Pfam" id="PF00512">
    <property type="entry name" value="HisKA"/>
    <property type="match status" value="1"/>
</dbReference>
<dbReference type="InterPro" id="IPR003661">
    <property type="entry name" value="HisK_dim/P_dom"/>
</dbReference>
<dbReference type="NCBIfam" id="TIGR00229">
    <property type="entry name" value="sensory_box"/>
    <property type="match status" value="1"/>
</dbReference>
<dbReference type="Gene3D" id="3.40.50.2300">
    <property type="match status" value="1"/>
</dbReference>
<accession>A0ABS7LQN8</accession>
<evidence type="ECO:0000313" key="10">
    <source>
        <dbReference type="EMBL" id="MBY3593689.1"/>
    </source>
</evidence>
<evidence type="ECO:0000259" key="9">
    <source>
        <dbReference type="PROSITE" id="PS50113"/>
    </source>
</evidence>
<protein>
    <recommendedName>
        <fullName evidence="2">histidine kinase</fullName>
        <ecNumber evidence="2">2.7.13.3</ecNumber>
    </recommendedName>
</protein>
<dbReference type="PANTHER" id="PTHR43065">
    <property type="entry name" value="SENSOR HISTIDINE KINASE"/>
    <property type="match status" value="1"/>
</dbReference>
<feature type="domain" description="Response regulatory" evidence="7">
    <location>
        <begin position="571"/>
        <end position="682"/>
    </location>
</feature>
<dbReference type="CDD" id="cd00082">
    <property type="entry name" value="HisKA"/>
    <property type="match status" value="1"/>
</dbReference>
<dbReference type="InterPro" id="IPR013655">
    <property type="entry name" value="PAS_fold_3"/>
</dbReference>
<dbReference type="EMBL" id="JABTXI010000014">
    <property type="protein sequence ID" value="MBY3593689.1"/>
    <property type="molecule type" value="Genomic_DNA"/>
</dbReference>
<dbReference type="InterPro" id="IPR003594">
    <property type="entry name" value="HATPase_dom"/>
</dbReference>
<dbReference type="SMART" id="SM00388">
    <property type="entry name" value="HisKA"/>
    <property type="match status" value="1"/>
</dbReference>
<dbReference type="PROSITE" id="PS50113">
    <property type="entry name" value="PAC"/>
    <property type="match status" value="1"/>
</dbReference>
<dbReference type="Proteomes" id="UP000720124">
    <property type="component" value="Unassembled WGS sequence"/>
</dbReference>
<evidence type="ECO:0000259" key="8">
    <source>
        <dbReference type="PROSITE" id="PS50112"/>
    </source>
</evidence>
<evidence type="ECO:0000256" key="3">
    <source>
        <dbReference type="ARBA" id="ARBA00022553"/>
    </source>
</evidence>
<dbReference type="EC" id="2.7.13.3" evidence="2"/>
<reference evidence="10 11" key="1">
    <citation type="submission" date="2020-06" db="EMBL/GenBank/DDBJ databases">
        <title>Global-level population genomics: horizontal gene transfer, symbiosis and evolution in Rhizobia.</title>
        <authorList>
            <person name="Gai Y."/>
        </authorList>
    </citation>
    <scope>NUCLEOTIDE SEQUENCE [LARGE SCALE GENOMIC DNA]</scope>
    <source>
        <strain evidence="10 11">PLR6_1b</strain>
    </source>
</reference>
<comment type="caution">
    <text evidence="10">The sequence shown here is derived from an EMBL/GenBank/DDBJ whole genome shotgun (WGS) entry which is preliminary data.</text>
</comment>
<dbReference type="InterPro" id="IPR004358">
    <property type="entry name" value="Sig_transdc_His_kin-like_C"/>
</dbReference>
<evidence type="ECO:0000256" key="4">
    <source>
        <dbReference type="PROSITE-ProRule" id="PRU00169"/>
    </source>
</evidence>
<proteinExistence type="predicted"/>
<evidence type="ECO:0000256" key="5">
    <source>
        <dbReference type="SAM" id="Coils"/>
    </source>
</evidence>